<dbReference type="EMBL" id="CAJVPD010000230">
    <property type="protein sequence ID" value="CAG8374954.1"/>
    <property type="molecule type" value="Genomic_DNA"/>
</dbReference>
<name>A0A9W4NMT3_9EURO</name>
<reference evidence="2" key="1">
    <citation type="submission" date="2021-07" db="EMBL/GenBank/DDBJ databases">
        <authorList>
            <person name="Branca A.L. A."/>
        </authorList>
    </citation>
    <scope>NUCLEOTIDE SEQUENCE</scope>
</reference>
<evidence type="ECO:0000313" key="3">
    <source>
        <dbReference type="EMBL" id="CAG8398087.1"/>
    </source>
</evidence>
<dbReference type="EMBL" id="CAJVPG010000333">
    <property type="protein sequence ID" value="CAG8395207.1"/>
    <property type="molecule type" value="Genomic_DNA"/>
</dbReference>
<dbReference type="AlphaFoldDB" id="A0A9W4NMT3"/>
<evidence type="ECO:0000313" key="1">
    <source>
        <dbReference type="EMBL" id="CAG8374954.1"/>
    </source>
</evidence>
<proteinExistence type="predicted"/>
<dbReference type="EMBL" id="CAJVPA010000202">
    <property type="protein sequence ID" value="CAG8398087.1"/>
    <property type="molecule type" value="Genomic_DNA"/>
</dbReference>
<evidence type="ECO:0000313" key="2">
    <source>
        <dbReference type="EMBL" id="CAG8395207.1"/>
    </source>
</evidence>
<organism evidence="2 4">
    <name type="scientific">Penicillium salamii</name>
    <dbReference type="NCBI Taxonomy" id="1612424"/>
    <lineage>
        <taxon>Eukaryota</taxon>
        <taxon>Fungi</taxon>
        <taxon>Dikarya</taxon>
        <taxon>Ascomycota</taxon>
        <taxon>Pezizomycotina</taxon>
        <taxon>Eurotiomycetes</taxon>
        <taxon>Eurotiomycetidae</taxon>
        <taxon>Eurotiales</taxon>
        <taxon>Aspergillaceae</taxon>
        <taxon>Penicillium</taxon>
    </lineage>
</organism>
<dbReference type="OrthoDB" id="1930084at2759"/>
<accession>A0A9W4NMT3</accession>
<dbReference type="Proteomes" id="UP001152592">
    <property type="component" value="Unassembled WGS sequence"/>
</dbReference>
<sequence>MMSVDESLLCSFQILKPAEKKQKYVYGGMNAGGPVTPRKQKKK</sequence>
<gene>
    <name evidence="1" type="ORF">PSALAMII_LOCUS5054</name>
    <name evidence="2" type="ORF">PSALAMII_LOCUS7213</name>
    <name evidence="3" type="ORF">PSALAMII_LOCUS7801</name>
</gene>
<comment type="caution">
    <text evidence="2">The sequence shown here is derived from an EMBL/GenBank/DDBJ whole genome shotgun (WGS) entry which is preliminary data.</text>
</comment>
<evidence type="ECO:0000313" key="4">
    <source>
        <dbReference type="Proteomes" id="UP001152649"/>
    </source>
</evidence>
<protein>
    <submittedName>
        <fullName evidence="2">Uncharacterized protein</fullName>
    </submittedName>
</protein>
<dbReference type="Proteomes" id="UP001152646">
    <property type="component" value="Unassembled WGS sequence"/>
</dbReference>
<dbReference type="Proteomes" id="UP001152649">
    <property type="component" value="Unassembled WGS sequence"/>
</dbReference>
<keyword evidence="4" id="KW-1185">Reference proteome</keyword>